<keyword evidence="2" id="KW-1185">Reference proteome</keyword>
<organism evidence="2 3">
    <name type="scientific">Saccoglossus kowalevskii</name>
    <name type="common">Acorn worm</name>
    <dbReference type="NCBI Taxonomy" id="10224"/>
    <lineage>
        <taxon>Eukaryota</taxon>
        <taxon>Metazoa</taxon>
        <taxon>Hemichordata</taxon>
        <taxon>Enteropneusta</taxon>
        <taxon>Harrimaniidae</taxon>
        <taxon>Saccoglossus</taxon>
    </lineage>
</organism>
<gene>
    <name evidence="3" type="primary">LOC100367788</name>
</gene>
<dbReference type="PANTHER" id="PTHR11158">
    <property type="entry name" value="MSF1/PX19 RELATED"/>
    <property type="match status" value="1"/>
</dbReference>
<evidence type="ECO:0000313" key="2">
    <source>
        <dbReference type="Proteomes" id="UP000694865"/>
    </source>
</evidence>
<dbReference type="Proteomes" id="UP000694865">
    <property type="component" value="Unplaced"/>
</dbReference>
<dbReference type="Pfam" id="PF04707">
    <property type="entry name" value="PRELI"/>
    <property type="match status" value="1"/>
</dbReference>
<sequence>MKYYEGFAQFKYKWDQVVSSFFQRYPNPRSKHVLTEDMLSYHVKGNKLFTKKLYTKTNKLPKWGSSFVTGPKQVCVIEETILDPKAKKLTTYSRNVGYLSSIMVVEERCEYTLNTEEQKWTSLKREAWVTSSIMGFSHAIQAFGIERFKKNCQSTLKGFQYILEMKYGSDKMQDASTSESKLKETAKNAREKASKMAAKAGIVQY</sequence>
<dbReference type="InterPro" id="IPR006797">
    <property type="entry name" value="PRELI/MSF1_dom"/>
</dbReference>
<dbReference type="RefSeq" id="XP_002740903.1">
    <property type="nucleotide sequence ID" value="XM_002740857.2"/>
</dbReference>
<protein>
    <submittedName>
        <fullName evidence="3">PRELI domain-containing protein 1, mitochondrial-like</fullName>
    </submittedName>
</protein>
<reference evidence="3" key="1">
    <citation type="submission" date="2025-08" db="UniProtKB">
        <authorList>
            <consortium name="RefSeq"/>
        </authorList>
    </citation>
    <scope>IDENTIFICATION</scope>
    <source>
        <tissue evidence="3">Testes</tissue>
    </source>
</reference>
<feature type="domain" description="PRELI/MSF1" evidence="1">
    <location>
        <begin position="1"/>
        <end position="171"/>
    </location>
</feature>
<evidence type="ECO:0000313" key="3">
    <source>
        <dbReference type="RefSeq" id="XP_002740903.1"/>
    </source>
</evidence>
<evidence type="ECO:0000259" key="1">
    <source>
        <dbReference type="PROSITE" id="PS50904"/>
    </source>
</evidence>
<dbReference type="PROSITE" id="PS50904">
    <property type="entry name" value="PRELI_MSF1"/>
    <property type="match status" value="1"/>
</dbReference>
<proteinExistence type="predicted"/>
<dbReference type="InterPro" id="IPR037365">
    <property type="entry name" value="Slowmo/Ups"/>
</dbReference>
<name>A0ABM0GZK6_SACKO</name>
<accession>A0ABM0GZK6</accession>
<dbReference type="GeneID" id="100367788"/>